<keyword evidence="3" id="KW-1185">Reference proteome</keyword>
<dbReference type="InterPro" id="IPR051412">
    <property type="entry name" value="Formin_Homology_Diaphanous_sf"/>
</dbReference>
<feature type="compositionally biased region" description="Pro residues" evidence="1">
    <location>
        <begin position="64"/>
        <end position="81"/>
    </location>
</feature>
<dbReference type="PANTHER" id="PTHR45691">
    <property type="entry name" value="PROTEIN DIAPHANOUS"/>
    <property type="match status" value="1"/>
</dbReference>
<dbReference type="RefSeq" id="XP_040654343.1">
    <property type="nucleotide sequence ID" value="XM_040804239.1"/>
</dbReference>
<comment type="caution">
    <text evidence="2">The sequence shown here is derived from an EMBL/GenBank/DDBJ whole genome shotgun (WGS) entry which is preliminary data.</text>
</comment>
<evidence type="ECO:0000313" key="2">
    <source>
        <dbReference type="EMBL" id="KYK54991.1"/>
    </source>
</evidence>
<evidence type="ECO:0000313" key="3">
    <source>
        <dbReference type="Proteomes" id="UP000076580"/>
    </source>
</evidence>
<reference evidence="2 3" key="1">
    <citation type="journal article" date="2016" name="Sci. Rep.">
        <title>Insights into Adaptations to a Near-Obligate Nematode Endoparasitic Lifestyle from the Finished Genome of Drechmeria coniospora.</title>
        <authorList>
            <person name="Zhang L."/>
            <person name="Zhou Z."/>
            <person name="Guo Q."/>
            <person name="Fokkens L."/>
            <person name="Miskei M."/>
            <person name="Pocsi I."/>
            <person name="Zhang W."/>
            <person name="Chen M."/>
            <person name="Wang L."/>
            <person name="Sun Y."/>
            <person name="Donzelli B.G."/>
            <person name="Gibson D.M."/>
            <person name="Nelson D.R."/>
            <person name="Luo J.G."/>
            <person name="Rep M."/>
            <person name="Liu H."/>
            <person name="Yang S."/>
            <person name="Wang J."/>
            <person name="Krasnoff S.B."/>
            <person name="Xu Y."/>
            <person name="Molnar I."/>
            <person name="Lin M."/>
        </authorList>
    </citation>
    <scope>NUCLEOTIDE SEQUENCE [LARGE SCALE GENOMIC DNA]</scope>
    <source>
        <strain evidence="2 3">ARSEF 6962</strain>
    </source>
</reference>
<feature type="compositionally biased region" description="Polar residues" evidence="1">
    <location>
        <begin position="92"/>
        <end position="111"/>
    </location>
</feature>
<proteinExistence type="predicted"/>
<organism evidence="2 3">
    <name type="scientific">Drechmeria coniospora</name>
    <name type="common">Nematophagous fungus</name>
    <name type="synonym">Meria coniospora</name>
    <dbReference type="NCBI Taxonomy" id="98403"/>
    <lineage>
        <taxon>Eukaryota</taxon>
        <taxon>Fungi</taxon>
        <taxon>Dikarya</taxon>
        <taxon>Ascomycota</taxon>
        <taxon>Pezizomycotina</taxon>
        <taxon>Sordariomycetes</taxon>
        <taxon>Hypocreomycetidae</taxon>
        <taxon>Hypocreales</taxon>
        <taxon>Ophiocordycipitaceae</taxon>
        <taxon>Drechmeria</taxon>
    </lineage>
</organism>
<name>A0A151GD46_DRECN</name>
<dbReference type="GO" id="GO:0005884">
    <property type="term" value="C:actin filament"/>
    <property type="evidence" value="ECO:0007669"/>
    <property type="project" value="TreeGrafter"/>
</dbReference>
<accession>A0A151GD46</accession>
<evidence type="ECO:0000256" key="1">
    <source>
        <dbReference type="SAM" id="MobiDB-lite"/>
    </source>
</evidence>
<feature type="region of interest" description="Disordered" evidence="1">
    <location>
        <begin position="1"/>
        <end position="113"/>
    </location>
</feature>
<feature type="compositionally biased region" description="Polar residues" evidence="1">
    <location>
        <begin position="8"/>
        <end position="18"/>
    </location>
</feature>
<dbReference type="InParanoid" id="A0A151GD46"/>
<dbReference type="PANTHER" id="PTHR45691:SF6">
    <property type="entry name" value="PROTEIN DIAPHANOUS"/>
    <property type="match status" value="1"/>
</dbReference>
<dbReference type="GO" id="GO:0030041">
    <property type="term" value="P:actin filament polymerization"/>
    <property type="evidence" value="ECO:0007669"/>
    <property type="project" value="TreeGrafter"/>
</dbReference>
<gene>
    <name evidence="2" type="ORF">DCS_06952</name>
</gene>
<dbReference type="AlphaFoldDB" id="A0A151GD46"/>
<dbReference type="Proteomes" id="UP000076580">
    <property type="component" value="Chromosome 03"/>
</dbReference>
<protein>
    <submittedName>
        <fullName evidence="2">Uncharacterized protein</fullName>
    </submittedName>
</protein>
<dbReference type="EMBL" id="LAYC01000003">
    <property type="protein sequence ID" value="KYK54991.1"/>
    <property type="molecule type" value="Genomic_DNA"/>
</dbReference>
<feature type="region of interest" description="Disordered" evidence="1">
    <location>
        <begin position="283"/>
        <end position="349"/>
    </location>
</feature>
<dbReference type="GeneID" id="63719595"/>
<sequence>MHGAVTRMPTSSDASTPSDGCFGAREPSLASSTTQVPPNLPQETAAAWHGFPHGQYYATAAAETPPPPSPSPPSPPSPPRAVPASGPRSGADTGSASSLSDATTAVDTDTPSTHHGDCLVLLRLLHELRAHLENRLRERLRLQVETADLLRRRDWAFFARQPGEFLSGCLGIREPVALLDRFRAVTSAPRAEPHRPPPPPPLPPFCVHAFTQQPWRHSVALLAKDIVRIKAQLTEVKALILHASRVFVAWDEVEGDSDSDDDGDDGGGEALASFVSVHATIPSDGTRPFLRPPPPLHAGGGSDGDVSVPREEIRPPPLPPFRRSVPISSSYFDVPPTTQRHRARTTTTNDTSAVAQWSLLSGAITRLLQDLPEEQGLELLHSIRASTPLLPSMGSMRNRAS</sequence>